<feature type="binding site" evidence="15">
    <location>
        <position position="405"/>
    </location>
    <ligand>
        <name>Zn(2+)</name>
        <dbReference type="ChEBI" id="CHEBI:29105"/>
        <note>ligand shared between dimeric partners</note>
    </ligand>
</feature>
<keyword evidence="15" id="KW-0862">Zinc</keyword>
<sequence length="1061" mass="114876">MKRMLFNATHQEELRVAIVDGQKLIDLDIETAGREQRKGNIYKGVITRIEPGLEACFVNYGEDRHGFLPFKEVARSFFKEGVDVRTARIQDALREGQELIVQVEKEERGNKGAALTTFISLAGRYLVLMPNNPRGGGVSRRVEGEDRQELRDTMEQLDVPQGMSIIARTAGIGRNVDELQWDLSYLLQLWTAIDGAARDNAAPILIYLESSLVIRAIRDYFSPEIGEILIDTDEIADQATAFMSVVMPDNVQRVKRYRDDIPLFSRFQIEHQIETAYSRTVQLPSGGAVVIDHTEALVAVDVNSARSTRGADIEETALRTNLEAAEEVARQLRLRDLGGLIVIDFIDMEDSKNQRAVEQRLRDALHFDRARVQMGKISRFGLMELSRQRLRPALNEGSHITCPRCNGTGVIRDAESSALHVLRLLQEEAMKENTAAVHAQVPVDVATFLLNEKRADITKMEARLKVNLVLIPNKHLETPHHHIERLRHDDPRLEETKTSFELAEAPATDLTWQPREHEIKARPEALVKGITPAQPAPVSTPAPAKAPAAAAATQGGLGGWFKRLTSWLGGSAEPAKTETKSEDEKRGANRARRAHDGQDRRGERHGSDRNRHRRNEPRGDHAESGDARHHVRGGRRQEERGERGERGQKEARTEREQTQQQQAAGQPRQERPSTAETGEEGGRGRGRRGRGRGRREEGQTDTPMTEQENMVAALAETVAAALPEKRQAAPAPAAAAAAALTVAEAASSNELAPVAEDADGIDGIDANVDAGAETGSDPERKRRRRRSRRGRRSQEDGSTVNAEGVEGADDEQVDAPAGVADIETPAQPAESETVAAPVAVSVAADEPAATIETAAAEPAAPQATEAPRAEPVVAAADTAPQAVQPVQAELTPVETPQAQAQPAEPAAAAPVETAPVETAPVETAPVETAPVETAPVETAPVETAPVETAPAATTPVEPAEQAAAPVEAEAPVAQPEKTPEPAAVRPAEAIVVPAQAAAPATGALHDVLDAAGLTWVETDPERHAQTQMRIAAAAAPVRLGRERKPVASVSNEPLVQVETRH</sequence>
<reference evidence="18 19" key="1">
    <citation type="journal article" date="2012" name="BMC Genomics">
        <title>Comparative genomics of the classical Bordetella subspecies: the evolution and exchange of virulence-associated diversity amongst closely related pathogens.</title>
        <authorList>
            <person name="Park J."/>
            <person name="Zhang Y."/>
            <person name="Buboltz A.M."/>
            <person name="Zhang X."/>
            <person name="Schuster S.C."/>
            <person name="Ahuja U."/>
            <person name="Liu M."/>
            <person name="Miller J.F."/>
            <person name="Sebaihia M."/>
            <person name="Bentley S.D."/>
            <person name="Parkhill J."/>
            <person name="Harvill E.T."/>
        </authorList>
    </citation>
    <scope>NUCLEOTIDE SEQUENCE [LARGE SCALE GENOMIC DNA]</scope>
    <source>
        <strain evidence="18 19">253</strain>
    </source>
</reference>
<dbReference type="InterPro" id="IPR028878">
    <property type="entry name" value="RNase_E"/>
</dbReference>
<dbReference type="Pfam" id="PF10150">
    <property type="entry name" value="RNase_E_G"/>
    <property type="match status" value="1"/>
</dbReference>
<dbReference type="RefSeq" id="WP_015065081.1">
    <property type="nucleotide sequence ID" value="NC_019382.1"/>
</dbReference>
<keyword evidence="4 15" id="KW-0997">Cell inner membrane</keyword>
<feature type="compositionally biased region" description="Basic residues" evidence="16">
    <location>
        <begin position="781"/>
        <end position="791"/>
    </location>
</feature>
<dbReference type="GO" id="GO:0006402">
    <property type="term" value="P:mRNA catabolic process"/>
    <property type="evidence" value="ECO:0007669"/>
    <property type="project" value="UniProtKB-UniRule"/>
</dbReference>
<feature type="domain" description="S1 motif" evidence="17">
    <location>
        <begin position="39"/>
        <end position="118"/>
    </location>
</feature>
<dbReference type="GO" id="GO:0006364">
    <property type="term" value="P:rRNA processing"/>
    <property type="evidence" value="ECO:0007669"/>
    <property type="project" value="UniProtKB-UniRule"/>
</dbReference>
<dbReference type="PANTHER" id="PTHR30001">
    <property type="entry name" value="RIBONUCLEASE"/>
    <property type="match status" value="1"/>
</dbReference>
<gene>
    <name evidence="18" type="primary">hmp1</name>
    <name evidence="15" type="synonym">rne</name>
    <name evidence="18" type="ORF">BN112_4646</name>
</gene>
<dbReference type="GO" id="GO:0008995">
    <property type="term" value="F:ribonuclease E activity"/>
    <property type="evidence" value="ECO:0007669"/>
    <property type="project" value="UniProtKB-EC"/>
</dbReference>
<keyword evidence="3 15" id="KW-0963">Cytoplasm</keyword>
<feature type="compositionally biased region" description="Basic residues" evidence="16">
    <location>
        <begin position="684"/>
        <end position="693"/>
    </location>
</feature>
<keyword evidence="9 15" id="KW-0699">rRNA-binding</keyword>
<evidence type="ECO:0000259" key="17">
    <source>
        <dbReference type="PROSITE" id="PS50126"/>
    </source>
</evidence>
<evidence type="ECO:0000256" key="3">
    <source>
        <dbReference type="ARBA" id="ARBA00022490"/>
    </source>
</evidence>
<dbReference type="AlphaFoldDB" id="A0A0C6PEF3"/>
<dbReference type="EMBL" id="HE965806">
    <property type="protein sequence ID" value="CCJ56560.1"/>
    <property type="molecule type" value="Genomic_DNA"/>
</dbReference>
<dbReference type="EC" id="3.1.26.12" evidence="15"/>
<evidence type="ECO:0000313" key="19">
    <source>
        <dbReference type="Proteomes" id="UP000007564"/>
    </source>
</evidence>
<feature type="region of interest" description="Disordered" evidence="16">
    <location>
        <begin position="724"/>
        <end position="919"/>
    </location>
</feature>
<dbReference type="Gene3D" id="2.40.50.140">
    <property type="entry name" value="Nucleic acid-binding proteins"/>
    <property type="match status" value="1"/>
</dbReference>
<feature type="binding site" evidence="15">
    <location>
        <position position="301"/>
    </location>
    <ligand>
        <name>Mg(2+)</name>
        <dbReference type="ChEBI" id="CHEBI:18420"/>
        <note>catalytic</note>
    </ligand>
</feature>
<dbReference type="SUPFAM" id="SSF50249">
    <property type="entry name" value="Nucleic acid-binding proteins"/>
    <property type="match status" value="1"/>
</dbReference>
<feature type="compositionally biased region" description="Low complexity" evidence="16">
    <location>
        <begin position="658"/>
        <end position="667"/>
    </location>
</feature>
<evidence type="ECO:0000256" key="15">
    <source>
        <dbReference type="HAMAP-Rule" id="MF_00970"/>
    </source>
</evidence>
<evidence type="ECO:0000313" key="18">
    <source>
        <dbReference type="EMBL" id="CCJ56560.1"/>
    </source>
</evidence>
<evidence type="ECO:0000256" key="8">
    <source>
        <dbReference type="ARBA" id="ARBA00022723"/>
    </source>
</evidence>
<evidence type="ECO:0000256" key="2">
    <source>
        <dbReference type="ARBA" id="ARBA00022475"/>
    </source>
</evidence>
<evidence type="ECO:0000256" key="12">
    <source>
        <dbReference type="ARBA" id="ARBA00022842"/>
    </source>
</evidence>
<protein>
    <recommendedName>
        <fullName evidence="15">Ribonuclease E</fullName>
        <shortName evidence="15">RNase E</shortName>
        <ecNumber evidence="15">3.1.26.12</ecNumber>
    </recommendedName>
</protein>
<evidence type="ECO:0000256" key="6">
    <source>
        <dbReference type="ARBA" id="ARBA00022694"/>
    </source>
</evidence>
<dbReference type="Proteomes" id="UP000007564">
    <property type="component" value="Chromosome"/>
</dbReference>
<dbReference type="PANTHER" id="PTHR30001:SF1">
    <property type="entry name" value="RIBONUCLEASE E_G-LIKE PROTEIN, CHLOROPLASTIC"/>
    <property type="match status" value="1"/>
</dbReference>
<organism evidence="18 19">
    <name type="scientific">Bordetella bronchiseptica 253</name>
    <dbReference type="NCBI Taxonomy" id="568707"/>
    <lineage>
        <taxon>Bacteria</taxon>
        <taxon>Pseudomonadati</taxon>
        <taxon>Pseudomonadota</taxon>
        <taxon>Betaproteobacteria</taxon>
        <taxon>Burkholderiales</taxon>
        <taxon>Alcaligenaceae</taxon>
        <taxon>Bordetella</taxon>
    </lineage>
</organism>
<comment type="cofactor">
    <cofactor evidence="15">
        <name>Mg(2+)</name>
        <dbReference type="ChEBI" id="CHEBI:18420"/>
    </cofactor>
    <text evidence="15">Binds 1 Mg(2+) ion per subunit.</text>
</comment>
<dbReference type="Gene3D" id="3.40.1260.20">
    <property type="entry name" value="Ribonuclease E, catalytic domain"/>
    <property type="match status" value="1"/>
</dbReference>
<evidence type="ECO:0000256" key="16">
    <source>
        <dbReference type="SAM" id="MobiDB-lite"/>
    </source>
</evidence>
<feature type="compositionally biased region" description="Low complexity" evidence="16">
    <location>
        <begin position="724"/>
        <end position="746"/>
    </location>
</feature>
<feature type="compositionally biased region" description="Basic and acidic residues" evidence="16">
    <location>
        <begin position="616"/>
        <end position="628"/>
    </location>
</feature>
<dbReference type="GO" id="GO:0008270">
    <property type="term" value="F:zinc ion binding"/>
    <property type="evidence" value="ECO:0007669"/>
    <property type="project" value="UniProtKB-UniRule"/>
</dbReference>
<evidence type="ECO:0000256" key="4">
    <source>
        <dbReference type="ARBA" id="ARBA00022519"/>
    </source>
</evidence>
<keyword evidence="2 15" id="KW-1003">Cell membrane</keyword>
<feature type="region of interest" description="Disordered" evidence="16">
    <location>
        <begin position="949"/>
        <end position="979"/>
    </location>
</feature>
<comment type="cofactor">
    <cofactor evidence="15">
        <name>Zn(2+)</name>
        <dbReference type="ChEBI" id="CHEBI:29105"/>
    </cofactor>
    <text evidence="15">Binds 2 Zn(2+) ions per homotetramer.</text>
</comment>
<dbReference type="NCBIfam" id="TIGR00757">
    <property type="entry name" value="RNaseEG"/>
    <property type="match status" value="1"/>
</dbReference>
<keyword evidence="12 15" id="KW-0460">Magnesium</keyword>
<dbReference type="HOGENOM" id="CLU_003468_3_3_4"/>
<comment type="similarity">
    <text evidence="15">Belongs to the RNase E/G family. RNase E subfamily.</text>
</comment>
<keyword evidence="10 15" id="KW-0255">Endonuclease</keyword>
<dbReference type="OrthoDB" id="9804278at2"/>
<evidence type="ECO:0000256" key="14">
    <source>
        <dbReference type="ARBA" id="ARBA00023136"/>
    </source>
</evidence>
<keyword evidence="14 15" id="KW-0472">Membrane</keyword>
<comment type="similarity">
    <text evidence="1">Belongs to the RNase E/G family. RNase G subfamily.</text>
</comment>
<comment type="subunit">
    <text evidence="15">Homotetramer formed by a dimer of dimers.</text>
</comment>
<comment type="catalytic activity">
    <reaction evidence="15">
        <text>Endonucleolytic cleavage of single-stranded RNA in A- and U-rich regions.</text>
        <dbReference type="EC" id="3.1.26.12"/>
    </reaction>
</comment>
<evidence type="ECO:0000256" key="9">
    <source>
        <dbReference type="ARBA" id="ARBA00022730"/>
    </source>
</evidence>
<evidence type="ECO:0000256" key="7">
    <source>
        <dbReference type="ARBA" id="ARBA00022722"/>
    </source>
</evidence>
<dbReference type="CDD" id="cd04453">
    <property type="entry name" value="S1_RNase_E"/>
    <property type="match status" value="1"/>
</dbReference>
<keyword evidence="6 15" id="KW-0819">tRNA processing</keyword>
<feature type="compositionally biased region" description="Basic and acidic residues" evidence="16">
    <location>
        <begin position="635"/>
        <end position="657"/>
    </location>
</feature>
<comment type="function">
    <text evidence="15">Endoribonuclease that plays a central role in RNA processing and decay. Required for the maturation of 5S and 16S rRNAs and the majority of tRNAs. Also involved in the degradation of most mRNAs.</text>
</comment>
<feature type="compositionally biased region" description="Basic and acidic residues" evidence="16">
    <location>
        <begin position="594"/>
        <end position="609"/>
    </location>
</feature>
<dbReference type="GO" id="GO:0000287">
    <property type="term" value="F:magnesium ion binding"/>
    <property type="evidence" value="ECO:0007669"/>
    <property type="project" value="UniProtKB-UniRule"/>
</dbReference>
<dbReference type="HAMAP" id="MF_00970">
    <property type="entry name" value="RNase_E"/>
    <property type="match status" value="1"/>
</dbReference>
<keyword evidence="13 15" id="KW-0694">RNA-binding</keyword>
<dbReference type="GO" id="GO:0008033">
    <property type="term" value="P:tRNA processing"/>
    <property type="evidence" value="ECO:0007669"/>
    <property type="project" value="UniProtKB-UniRule"/>
</dbReference>
<keyword evidence="15" id="KW-0820">tRNA-binding</keyword>
<feature type="binding site" evidence="15">
    <location>
        <position position="344"/>
    </location>
    <ligand>
        <name>Mg(2+)</name>
        <dbReference type="ChEBI" id="CHEBI:18420"/>
        <note>catalytic</note>
    </ligand>
</feature>
<dbReference type="KEGG" id="bbh:BN112_4646"/>
<keyword evidence="7 15" id="KW-0540">Nuclease</keyword>
<dbReference type="InterPro" id="IPR019307">
    <property type="entry name" value="RNA-bd_AU-1/RNase_E/G"/>
</dbReference>
<name>A0A0C6PEF3_BORBO</name>
<evidence type="ECO:0000256" key="5">
    <source>
        <dbReference type="ARBA" id="ARBA00022552"/>
    </source>
</evidence>
<evidence type="ECO:0000256" key="11">
    <source>
        <dbReference type="ARBA" id="ARBA00022801"/>
    </source>
</evidence>
<dbReference type="Pfam" id="PF20833">
    <property type="entry name" value="RNase_E_G_Thio"/>
    <property type="match status" value="1"/>
</dbReference>
<dbReference type="InterPro" id="IPR012340">
    <property type="entry name" value="NA-bd_OB-fold"/>
</dbReference>
<dbReference type="InterPro" id="IPR004659">
    <property type="entry name" value="RNase_E/G"/>
</dbReference>
<dbReference type="GO" id="GO:0000049">
    <property type="term" value="F:tRNA binding"/>
    <property type="evidence" value="ECO:0007669"/>
    <property type="project" value="UniProtKB-KW"/>
</dbReference>
<feature type="compositionally biased region" description="Low complexity" evidence="16">
    <location>
        <begin position="763"/>
        <end position="772"/>
    </location>
</feature>
<comment type="subcellular location">
    <subcellularLocation>
        <location evidence="15">Cytoplasm</location>
    </subcellularLocation>
    <subcellularLocation>
        <location evidence="15">Cell inner membrane</location>
        <topology evidence="15">Peripheral membrane protein</topology>
        <orientation evidence="15">Cytoplasmic side</orientation>
    </subcellularLocation>
</comment>
<feature type="compositionally biased region" description="Low complexity" evidence="16">
    <location>
        <begin position="891"/>
        <end position="919"/>
    </location>
</feature>
<dbReference type="SMART" id="SM00316">
    <property type="entry name" value="S1"/>
    <property type="match status" value="1"/>
</dbReference>
<feature type="region of interest" description="Disordered" evidence="16">
    <location>
        <begin position="571"/>
        <end position="712"/>
    </location>
</feature>
<feature type="region of interest" description="Required for zinc-mediated homotetramerization and catalytic activity" evidence="15">
    <location>
        <begin position="402"/>
        <end position="405"/>
    </location>
</feature>
<accession>A0A0C6PEF3</accession>
<dbReference type="GO" id="GO:0005737">
    <property type="term" value="C:cytoplasm"/>
    <property type="evidence" value="ECO:0007669"/>
    <property type="project" value="UniProtKB-SubCell"/>
</dbReference>
<feature type="compositionally biased region" description="Low complexity" evidence="16">
    <location>
        <begin position="828"/>
        <end position="876"/>
    </location>
</feature>
<feature type="compositionally biased region" description="Low complexity" evidence="16">
    <location>
        <begin position="541"/>
        <end position="551"/>
    </location>
</feature>
<dbReference type="PROSITE" id="PS50126">
    <property type="entry name" value="S1"/>
    <property type="match status" value="1"/>
</dbReference>
<dbReference type="GO" id="GO:0009898">
    <property type="term" value="C:cytoplasmic side of plasma membrane"/>
    <property type="evidence" value="ECO:0007669"/>
    <property type="project" value="UniProtKB-UniRule"/>
</dbReference>
<keyword evidence="11 15" id="KW-0378">Hydrolase</keyword>
<dbReference type="InterPro" id="IPR048583">
    <property type="entry name" value="RNase_E_G_thioredoxin-like"/>
</dbReference>
<feature type="binding site" evidence="15">
    <location>
        <position position="402"/>
    </location>
    <ligand>
        <name>Zn(2+)</name>
        <dbReference type="ChEBI" id="CHEBI:29105"/>
        <note>ligand shared between dimeric partners</note>
    </ligand>
</feature>
<evidence type="ECO:0000256" key="10">
    <source>
        <dbReference type="ARBA" id="ARBA00022759"/>
    </source>
</evidence>
<proteinExistence type="inferred from homology"/>
<keyword evidence="8 15" id="KW-0479">Metal-binding</keyword>
<feature type="compositionally biased region" description="Low complexity" evidence="16">
    <location>
        <begin position="949"/>
        <end position="976"/>
    </location>
</feature>
<evidence type="ECO:0000256" key="1">
    <source>
        <dbReference type="ARBA" id="ARBA00005663"/>
    </source>
</evidence>
<dbReference type="GO" id="GO:0019843">
    <property type="term" value="F:rRNA binding"/>
    <property type="evidence" value="ECO:0007669"/>
    <property type="project" value="UniProtKB-KW"/>
</dbReference>
<keyword evidence="5 15" id="KW-0698">rRNA processing</keyword>
<feature type="compositionally biased region" description="Basic and acidic residues" evidence="16">
    <location>
        <begin position="575"/>
        <end position="587"/>
    </location>
</feature>
<feature type="region of interest" description="Disordered" evidence="16">
    <location>
        <begin position="532"/>
        <end position="551"/>
    </location>
</feature>
<dbReference type="Pfam" id="PF00575">
    <property type="entry name" value="S1"/>
    <property type="match status" value="1"/>
</dbReference>
<dbReference type="InterPro" id="IPR003029">
    <property type="entry name" value="S1_domain"/>
</dbReference>
<evidence type="ECO:0000256" key="13">
    <source>
        <dbReference type="ARBA" id="ARBA00022884"/>
    </source>
</evidence>